<dbReference type="PATRIC" id="fig|1423811.3.peg.459"/>
<evidence type="ECO:0000313" key="1">
    <source>
        <dbReference type="EMBL" id="KRK64437.1"/>
    </source>
</evidence>
<gene>
    <name evidence="1" type="ORF">FC72_GL000458</name>
</gene>
<dbReference type="AlphaFoldDB" id="A0A0R1IYW6"/>
<protein>
    <submittedName>
        <fullName evidence="1">Uncharacterized protein</fullName>
    </submittedName>
</protein>
<name>A0A0R1IYW6_9LACO</name>
<accession>A0A0R1IYW6</accession>
<reference evidence="1 2" key="1">
    <citation type="journal article" date="2015" name="Genome Announc.">
        <title>Expanding the biotechnology potential of lactobacilli through comparative genomics of 213 strains and associated genera.</title>
        <authorList>
            <person name="Sun Z."/>
            <person name="Harris H.M."/>
            <person name="McCann A."/>
            <person name="Guo C."/>
            <person name="Argimon S."/>
            <person name="Zhang W."/>
            <person name="Yang X."/>
            <person name="Jeffery I.B."/>
            <person name="Cooney J.C."/>
            <person name="Kagawa T.F."/>
            <person name="Liu W."/>
            <person name="Song Y."/>
            <person name="Salvetti E."/>
            <person name="Wrobel A."/>
            <person name="Rasinkangas P."/>
            <person name="Parkhill J."/>
            <person name="Rea M.C."/>
            <person name="O'Sullivan O."/>
            <person name="Ritari J."/>
            <person name="Douillard F.P."/>
            <person name="Paul Ross R."/>
            <person name="Yang R."/>
            <person name="Briner A.E."/>
            <person name="Felis G.E."/>
            <person name="de Vos W.M."/>
            <person name="Barrangou R."/>
            <person name="Klaenhammer T.R."/>
            <person name="Caufield P.W."/>
            <person name="Cui Y."/>
            <person name="Zhang H."/>
            <person name="O'Toole P.W."/>
        </authorList>
    </citation>
    <scope>NUCLEOTIDE SEQUENCE [LARGE SCALE GENOMIC DNA]</scope>
    <source>
        <strain evidence="1 2">DSM 20183</strain>
    </source>
</reference>
<dbReference type="RefSeq" id="WP_057765975.1">
    <property type="nucleotide sequence ID" value="NZ_AZDG01000012.1"/>
</dbReference>
<dbReference type="EMBL" id="AZDG01000012">
    <property type="protein sequence ID" value="KRK64437.1"/>
    <property type="molecule type" value="Genomic_DNA"/>
</dbReference>
<dbReference type="Proteomes" id="UP000050929">
    <property type="component" value="Unassembled WGS sequence"/>
</dbReference>
<dbReference type="STRING" id="1423811.FC72_GL000458"/>
<comment type="caution">
    <text evidence="1">The sequence shown here is derived from an EMBL/GenBank/DDBJ whole genome shotgun (WGS) entry which is preliminary data.</text>
</comment>
<keyword evidence="2" id="KW-1185">Reference proteome</keyword>
<sequence length="338" mass="40366">MKIELENQKFLDVDFDDIIYLTGIDHKKLWTVFRSLYYYFNRSTSLATNIYGDNNIELYVDDDKVSVKNTDVFFINNRDSIYHQMEYKKDTLLFELLNDFSDDTEINRIIEDMNNESFRLEIRSQEFLDNYSNNLRINFQDLNYLEMLKNFLVLNYQEDSKNYPLEFMNTESLLDEFLNFIKYKFEKDNHLTWLVLYNIDSFIGQKEKTNFFIKLKEFVADYNLKVICISNNLDNLPIDRTDIEKIIVAADNFDQLLPIDELLVSVKNNYPNEFDCDENRFVKAMQRIIPFIGSKEKLFLNAKDLVLLKVVNEILGYETSLDFENQLLTDAETKFLED</sequence>
<organism evidence="1 2">
    <name type="scientific">Companilactobacillus tucceti DSM 20183</name>
    <dbReference type="NCBI Taxonomy" id="1423811"/>
    <lineage>
        <taxon>Bacteria</taxon>
        <taxon>Bacillati</taxon>
        <taxon>Bacillota</taxon>
        <taxon>Bacilli</taxon>
        <taxon>Lactobacillales</taxon>
        <taxon>Lactobacillaceae</taxon>
        <taxon>Companilactobacillus</taxon>
    </lineage>
</organism>
<evidence type="ECO:0000313" key="2">
    <source>
        <dbReference type="Proteomes" id="UP000050929"/>
    </source>
</evidence>
<proteinExistence type="predicted"/>